<dbReference type="Pfam" id="PF01292">
    <property type="entry name" value="Ni_hydr_CYTB"/>
    <property type="match status" value="1"/>
</dbReference>
<evidence type="ECO:0000256" key="9">
    <source>
        <dbReference type="ARBA" id="ARBA00022989"/>
    </source>
</evidence>
<dbReference type="EMBL" id="CP020330">
    <property type="protein sequence ID" value="AQZ51437.1"/>
    <property type="molecule type" value="Genomic_DNA"/>
</dbReference>
<dbReference type="Gene3D" id="1.20.950.20">
    <property type="entry name" value="Transmembrane di-heme cytochromes, Chain C"/>
    <property type="match status" value="1"/>
</dbReference>
<sequence length="165" mass="18550">MRPTPVSFSRSQRALHWIMALLILFNLLFSDDLVRWGVLYYGNKPIPDDVQLSANIHAYVGIAVLILALIRLALRFIQGVPPEPAGEPAIFRLLSKVAHWTFYLMFIVMPLAGIAGYYFDSGAAALAHANQMKLVMWFLIITHIAAVAVHQLYWKTGILKRMTTG</sequence>
<evidence type="ECO:0000313" key="16">
    <source>
        <dbReference type="Proteomes" id="UP000191135"/>
    </source>
</evidence>
<dbReference type="InterPro" id="IPR052168">
    <property type="entry name" value="Cytochrome_b561_oxidase"/>
</dbReference>
<comment type="cofactor">
    <cofactor evidence="1">
        <name>heme b</name>
        <dbReference type="ChEBI" id="CHEBI:60344"/>
    </cofactor>
</comment>
<dbReference type="GO" id="GO:0009055">
    <property type="term" value="F:electron transfer activity"/>
    <property type="evidence" value="ECO:0007669"/>
    <property type="project" value="InterPro"/>
</dbReference>
<reference evidence="15 16" key="1">
    <citation type="submission" date="2017-03" db="EMBL/GenBank/DDBJ databases">
        <title>Foreign affairs: Plasmid Transfer between Roseobacters and Rhizobia.</title>
        <authorList>
            <person name="Bartling P."/>
            <person name="Bunk B."/>
            <person name="Overmann J."/>
            <person name="Brinkmann H."/>
            <person name="Petersen J."/>
        </authorList>
    </citation>
    <scope>NUCLEOTIDE SEQUENCE [LARGE SCALE GENOMIC DNA]</scope>
    <source>
        <strain evidence="15 16">MACL11</strain>
    </source>
</reference>
<keyword evidence="6 13" id="KW-0812">Transmembrane</keyword>
<keyword evidence="16" id="KW-1185">Reference proteome</keyword>
<dbReference type="RefSeq" id="WP_018062695.1">
    <property type="nucleotide sequence ID" value="NZ_AQWH01000001.1"/>
</dbReference>
<feature type="domain" description="Cytochrome b561 bacterial/Ni-hydrogenase" evidence="14">
    <location>
        <begin position="8"/>
        <end position="165"/>
    </location>
</feature>
<evidence type="ECO:0000256" key="6">
    <source>
        <dbReference type="ARBA" id="ARBA00022692"/>
    </source>
</evidence>
<keyword evidence="3" id="KW-0813">Transport</keyword>
<dbReference type="InterPro" id="IPR011577">
    <property type="entry name" value="Cyt_b561_bac/Ni-Hgenase"/>
</dbReference>
<dbReference type="InterPro" id="IPR016174">
    <property type="entry name" value="Di-haem_cyt_TM"/>
</dbReference>
<evidence type="ECO:0000259" key="14">
    <source>
        <dbReference type="Pfam" id="PF01292"/>
    </source>
</evidence>
<evidence type="ECO:0000256" key="11">
    <source>
        <dbReference type="ARBA" id="ARBA00023136"/>
    </source>
</evidence>
<evidence type="ECO:0000313" key="15">
    <source>
        <dbReference type="EMBL" id="AQZ51437.1"/>
    </source>
</evidence>
<evidence type="ECO:0000256" key="3">
    <source>
        <dbReference type="ARBA" id="ARBA00022448"/>
    </source>
</evidence>
<dbReference type="GO" id="GO:0005886">
    <property type="term" value="C:plasma membrane"/>
    <property type="evidence" value="ECO:0007669"/>
    <property type="project" value="UniProtKB-SubCell"/>
</dbReference>
<proteinExistence type="inferred from homology"/>
<dbReference type="AlphaFoldDB" id="A0A1U9Z157"/>
<dbReference type="Proteomes" id="UP000191135">
    <property type="component" value="Chromosome"/>
</dbReference>
<evidence type="ECO:0000256" key="4">
    <source>
        <dbReference type="ARBA" id="ARBA00022475"/>
    </source>
</evidence>
<name>A0A1U9Z157_9HYPH</name>
<keyword evidence="9 13" id="KW-1133">Transmembrane helix</keyword>
<protein>
    <submittedName>
        <fullName evidence="15">Cytochrome b561</fullName>
    </submittedName>
</protein>
<comment type="subcellular location">
    <subcellularLocation>
        <location evidence="2">Cell membrane</location>
        <topology evidence="2">Multi-pass membrane protein</topology>
    </subcellularLocation>
</comment>
<dbReference type="SUPFAM" id="SSF81342">
    <property type="entry name" value="Transmembrane di-heme cytochromes"/>
    <property type="match status" value="1"/>
</dbReference>
<feature type="transmembrane region" description="Helical" evidence="13">
    <location>
        <begin position="134"/>
        <end position="154"/>
    </location>
</feature>
<evidence type="ECO:0000256" key="10">
    <source>
        <dbReference type="ARBA" id="ARBA00023004"/>
    </source>
</evidence>
<comment type="similarity">
    <text evidence="12">Belongs to the cytochrome b561 family.</text>
</comment>
<evidence type="ECO:0000256" key="2">
    <source>
        <dbReference type="ARBA" id="ARBA00004651"/>
    </source>
</evidence>
<keyword evidence="8" id="KW-0249">Electron transport</keyword>
<evidence type="ECO:0000256" key="1">
    <source>
        <dbReference type="ARBA" id="ARBA00001970"/>
    </source>
</evidence>
<gene>
    <name evidence="15" type="ORF">Mame_02099</name>
</gene>
<dbReference type="PANTHER" id="PTHR30529:SF1">
    <property type="entry name" value="CYTOCHROME B561 HOMOLOG 2"/>
    <property type="match status" value="1"/>
</dbReference>
<feature type="transmembrane region" description="Helical" evidence="13">
    <location>
        <begin position="54"/>
        <end position="74"/>
    </location>
</feature>
<keyword evidence="4" id="KW-1003">Cell membrane</keyword>
<dbReference type="PANTHER" id="PTHR30529">
    <property type="entry name" value="CYTOCHROME B561"/>
    <property type="match status" value="1"/>
</dbReference>
<evidence type="ECO:0000256" key="7">
    <source>
        <dbReference type="ARBA" id="ARBA00022723"/>
    </source>
</evidence>
<accession>A0A1U9Z157</accession>
<dbReference type="GO" id="GO:0020037">
    <property type="term" value="F:heme binding"/>
    <property type="evidence" value="ECO:0007669"/>
    <property type="project" value="TreeGrafter"/>
</dbReference>
<evidence type="ECO:0000256" key="5">
    <source>
        <dbReference type="ARBA" id="ARBA00022617"/>
    </source>
</evidence>
<dbReference type="GO" id="GO:0022904">
    <property type="term" value="P:respiratory electron transport chain"/>
    <property type="evidence" value="ECO:0007669"/>
    <property type="project" value="InterPro"/>
</dbReference>
<keyword evidence="11 13" id="KW-0472">Membrane</keyword>
<dbReference type="GO" id="GO:0046872">
    <property type="term" value="F:metal ion binding"/>
    <property type="evidence" value="ECO:0007669"/>
    <property type="project" value="UniProtKB-KW"/>
</dbReference>
<keyword evidence="7" id="KW-0479">Metal-binding</keyword>
<keyword evidence="10" id="KW-0408">Iron</keyword>
<evidence type="ECO:0000256" key="13">
    <source>
        <dbReference type="SAM" id="Phobius"/>
    </source>
</evidence>
<feature type="transmembrane region" description="Helical" evidence="13">
    <location>
        <begin position="100"/>
        <end position="119"/>
    </location>
</feature>
<organism evidence="15 16">
    <name type="scientific">Martelella mediterranea DSM 17316</name>
    <dbReference type="NCBI Taxonomy" id="1122214"/>
    <lineage>
        <taxon>Bacteria</taxon>
        <taxon>Pseudomonadati</taxon>
        <taxon>Pseudomonadota</taxon>
        <taxon>Alphaproteobacteria</taxon>
        <taxon>Hyphomicrobiales</taxon>
        <taxon>Aurantimonadaceae</taxon>
        <taxon>Martelella</taxon>
    </lineage>
</organism>
<dbReference type="KEGG" id="mmed:Mame_02099"/>
<dbReference type="eggNOG" id="COG3038">
    <property type="taxonomic scope" value="Bacteria"/>
</dbReference>
<keyword evidence="5" id="KW-0349">Heme</keyword>
<evidence type="ECO:0000256" key="12">
    <source>
        <dbReference type="ARBA" id="ARBA00037975"/>
    </source>
</evidence>
<evidence type="ECO:0000256" key="8">
    <source>
        <dbReference type="ARBA" id="ARBA00022982"/>
    </source>
</evidence>